<keyword evidence="1" id="KW-0863">Zinc-finger</keyword>
<dbReference type="InterPro" id="IPR001841">
    <property type="entry name" value="Znf_RING"/>
</dbReference>
<gene>
    <name evidence="4" type="ORF">LUZ62_018961</name>
</gene>
<evidence type="ECO:0000313" key="5">
    <source>
        <dbReference type="Proteomes" id="UP001140206"/>
    </source>
</evidence>
<dbReference type="Gene3D" id="3.30.40.10">
    <property type="entry name" value="Zinc/RING finger domain, C3HC4 (zinc finger)"/>
    <property type="match status" value="1"/>
</dbReference>
<evidence type="ECO:0000313" key="4">
    <source>
        <dbReference type="EMBL" id="KAJ4806395.1"/>
    </source>
</evidence>
<dbReference type="EMBL" id="JAMFTS010000001">
    <property type="protein sequence ID" value="KAJ4806395.1"/>
    <property type="molecule type" value="Genomic_DNA"/>
</dbReference>
<feature type="compositionally biased region" description="Polar residues" evidence="2">
    <location>
        <begin position="64"/>
        <end position="79"/>
    </location>
</feature>
<dbReference type="GO" id="GO:0031624">
    <property type="term" value="F:ubiquitin conjugating enzyme binding"/>
    <property type="evidence" value="ECO:0007669"/>
    <property type="project" value="TreeGrafter"/>
</dbReference>
<dbReference type="PANTHER" id="PTHR46400:SF5">
    <property type="entry name" value="RING-TYPE DOMAIN-CONTAINING PROTEIN"/>
    <property type="match status" value="1"/>
</dbReference>
<dbReference type="FunFam" id="3.30.40.10:FF:000226">
    <property type="entry name" value="E3 ubiquitin ligase BIG BROTHER"/>
    <property type="match status" value="1"/>
</dbReference>
<dbReference type="GO" id="GO:0004842">
    <property type="term" value="F:ubiquitin-protein transferase activity"/>
    <property type="evidence" value="ECO:0007669"/>
    <property type="project" value="InterPro"/>
</dbReference>
<keyword evidence="1" id="KW-0862">Zinc</keyword>
<dbReference type="InterPro" id="IPR013083">
    <property type="entry name" value="Znf_RING/FYVE/PHD"/>
</dbReference>
<dbReference type="Pfam" id="PF13639">
    <property type="entry name" value="zf-RING_2"/>
    <property type="match status" value="1"/>
</dbReference>
<feature type="region of interest" description="Disordered" evidence="2">
    <location>
        <begin position="57"/>
        <end position="110"/>
    </location>
</feature>
<dbReference type="Proteomes" id="UP001140206">
    <property type="component" value="Chromosome 1"/>
</dbReference>
<dbReference type="GO" id="GO:0046621">
    <property type="term" value="P:negative regulation of organ growth"/>
    <property type="evidence" value="ECO:0007669"/>
    <property type="project" value="InterPro"/>
</dbReference>
<dbReference type="GO" id="GO:0008270">
    <property type="term" value="F:zinc ion binding"/>
    <property type="evidence" value="ECO:0007669"/>
    <property type="project" value="UniProtKB-KW"/>
</dbReference>
<feature type="domain" description="RING-type" evidence="3">
    <location>
        <begin position="158"/>
        <end position="199"/>
    </location>
</feature>
<evidence type="ECO:0000256" key="1">
    <source>
        <dbReference type="PROSITE-ProRule" id="PRU00175"/>
    </source>
</evidence>
<accession>A0AAV8GQ02</accession>
<dbReference type="PROSITE" id="PS50089">
    <property type="entry name" value="ZF_RING_2"/>
    <property type="match status" value="1"/>
</dbReference>
<dbReference type="SUPFAM" id="SSF57850">
    <property type="entry name" value="RING/U-box"/>
    <property type="match status" value="1"/>
</dbReference>
<dbReference type="CDD" id="cd16454">
    <property type="entry name" value="RING-H2_PA-TM-RING"/>
    <property type="match status" value="1"/>
</dbReference>
<dbReference type="GO" id="GO:0016567">
    <property type="term" value="P:protein ubiquitination"/>
    <property type="evidence" value="ECO:0007669"/>
    <property type="project" value="InterPro"/>
</dbReference>
<dbReference type="PANTHER" id="PTHR46400">
    <property type="entry name" value="RING/U-BOX SUPERFAMILY PROTEIN"/>
    <property type="match status" value="1"/>
</dbReference>
<comment type="caution">
    <text evidence="4">The sequence shown here is derived from an EMBL/GenBank/DDBJ whole genome shotgun (WGS) entry which is preliminary data.</text>
</comment>
<reference evidence="4" key="1">
    <citation type="submission" date="2022-08" db="EMBL/GenBank/DDBJ databases">
        <authorList>
            <person name="Marques A."/>
        </authorList>
    </citation>
    <scope>NUCLEOTIDE SEQUENCE</scope>
    <source>
        <strain evidence="4">RhyPub2mFocal</strain>
        <tissue evidence="4">Leaves</tissue>
    </source>
</reference>
<keyword evidence="1" id="KW-0479">Metal-binding</keyword>
<name>A0AAV8GQ02_9POAL</name>
<proteinExistence type="predicted"/>
<dbReference type="AlphaFoldDB" id="A0AAV8GQ02"/>
<sequence length="206" mass="23463">MGGSSLLGFVQKKYSVVDRAIAEALQNQEIMLNNSSDEEIARQLQEMENLFINAVPDEERHFSKPTTVPVQTPRGSPNRNDGHEEWGNFDDDHENDGQQQPRGHENVDPDNMTYEELQQLGEDIGTESKGLSEKTIASLRVSKHNDGFFSKAKKQNECPICQSAFQKKELIITLPCKHIFHKDCITPWLKMNKVCPMCKYEIADKK</sequence>
<dbReference type="InterPro" id="IPR033276">
    <property type="entry name" value="BB"/>
</dbReference>
<evidence type="ECO:0000256" key="2">
    <source>
        <dbReference type="SAM" id="MobiDB-lite"/>
    </source>
</evidence>
<organism evidence="4 5">
    <name type="scientific">Rhynchospora pubera</name>
    <dbReference type="NCBI Taxonomy" id="906938"/>
    <lineage>
        <taxon>Eukaryota</taxon>
        <taxon>Viridiplantae</taxon>
        <taxon>Streptophyta</taxon>
        <taxon>Embryophyta</taxon>
        <taxon>Tracheophyta</taxon>
        <taxon>Spermatophyta</taxon>
        <taxon>Magnoliopsida</taxon>
        <taxon>Liliopsida</taxon>
        <taxon>Poales</taxon>
        <taxon>Cyperaceae</taxon>
        <taxon>Cyperoideae</taxon>
        <taxon>Rhynchosporeae</taxon>
        <taxon>Rhynchospora</taxon>
    </lineage>
</organism>
<dbReference type="SMART" id="SM00184">
    <property type="entry name" value="RING"/>
    <property type="match status" value="1"/>
</dbReference>
<protein>
    <submittedName>
        <fullName evidence="4">RING/U-box superfamily protein</fullName>
    </submittedName>
</protein>
<evidence type="ECO:0000259" key="3">
    <source>
        <dbReference type="PROSITE" id="PS50089"/>
    </source>
</evidence>
<keyword evidence="5" id="KW-1185">Reference proteome</keyword>